<dbReference type="GO" id="GO:0007015">
    <property type="term" value="P:actin filament organization"/>
    <property type="evidence" value="ECO:0007669"/>
    <property type="project" value="TreeGrafter"/>
</dbReference>
<dbReference type="InterPro" id="IPR053950">
    <property type="entry name" value="CAP_N"/>
</dbReference>
<dbReference type="GO" id="GO:0005737">
    <property type="term" value="C:cytoplasm"/>
    <property type="evidence" value="ECO:0007669"/>
    <property type="project" value="TreeGrafter"/>
</dbReference>
<dbReference type="SUPFAM" id="SSF101278">
    <property type="entry name" value="N-terminal domain of adenylylcyclase associated protein, CAP"/>
    <property type="match status" value="1"/>
</dbReference>
<reference evidence="3" key="1">
    <citation type="submission" date="2023-04" db="EMBL/GenBank/DDBJ databases">
        <title>Phytophthora lilii NBRC 32176.</title>
        <authorList>
            <person name="Ichikawa N."/>
            <person name="Sato H."/>
            <person name="Tonouchi N."/>
        </authorList>
    </citation>
    <scope>NUCLEOTIDE SEQUENCE</scope>
    <source>
        <strain evidence="3">NBRC 32176</strain>
    </source>
</reference>
<dbReference type="AlphaFoldDB" id="A0A9W7CSC9"/>
<proteinExistence type="predicted"/>
<dbReference type="InterPro" id="IPR036222">
    <property type="entry name" value="CAP_N_sf"/>
</dbReference>
<dbReference type="PANTHER" id="PTHR10652:SF0">
    <property type="entry name" value="ADENYLYL CYCLASE-ASSOCIATED PROTEIN"/>
    <property type="match status" value="1"/>
</dbReference>
<dbReference type="Gene3D" id="1.25.40.330">
    <property type="entry name" value="Adenylate cyclase-associated CAP, N-terminal domain"/>
    <property type="match status" value="1"/>
</dbReference>
<evidence type="ECO:0000256" key="1">
    <source>
        <dbReference type="SAM" id="MobiDB-lite"/>
    </source>
</evidence>
<dbReference type="OrthoDB" id="1601at2759"/>
<feature type="region of interest" description="Disordered" evidence="1">
    <location>
        <begin position="221"/>
        <end position="246"/>
    </location>
</feature>
<evidence type="ECO:0000313" key="4">
    <source>
        <dbReference type="Proteomes" id="UP001165083"/>
    </source>
</evidence>
<comment type="caution">
    <text evidence="3">The sequence shown here is derived from an EMBL/GenBank/DDBJ whole genome shotgun (WGS) entry which is preliminary data.</text>
</comment>
<feature type="region of interest" description="Disordered" evidence="1">
    <location>
        <begin position="165"/>
        <end position="188"/>
    </location>
</feature>
<feature type="region of interest" description="Disordered" evidence="1">
    <location>
        <begin position="1"/>
        <end position="40"/>
    </location>
</feature>
<protein>
    <submittedName>
        <fullName evidence="3">Unnamed protein product</fullName>
    </submittedName>
</protein>
<gene>
    <name evidence="3" type="ORF">Plil01_001651800</name>
</gene>
<organism evidence="3 4">
    <name type="scientific">Phytophthora lilii</name>
    <dbReference type="NCBI Taxonomy" id="2077276"/>
    <lineage>
        <taxon>Eukaryota</taxon>
        <taxon>Sar</taxon>
        <taxon>Stramenopiles</taxon>
        <taxon>Oomycota</taxon>
        <taxon>Peronosporomycetes</taxon>
        <taxon>Peronosporales</taxon>
        <taxon>Peronosporaceae</taxon>
        <taxon>Phytophthora</taxon>
    </lineage>
</organism>
<name>A0A9W7CSC9_9STRA</name>
<sequence>MASQSKRPQVVSPVNVKKPVGSTILHRRSEQDPRQPERVCQPSEHGLLGTASPWLAVCGARTPKPFVDSFIDGLNFWGNKIRVQYKTSNSDHMNFVVTLKTLLTRLALYIKIYHVTGVSWNPKGRGAVSHASLAVASVGDLEIADRTTKNMRKWFKRNKSDLTASVPTAPEPVATATDTPVPAAPAAAKKPAAPVKVAKPAVCEERNGNWQIEYQTGPEPLTVSGINMKQQVPSSSSTTPCPASRS</sequence>
<dbReference type="GO" id="GO:0019933">
    <property type="term" value="P:cAMP-mediated signaling"/>
    <property type="evidence" value="ECO:0007669"/>
    <property type="project" value="TreeGrafter"/>
</dbReference>
<feature type="domain" description="CAP N-terminal" evidence="2">
    <location>
        <begin position="57"/>
        <end position="118"/>
    </location>
</feature>
<dbReference type="GO" id="GO:0008179">
    <property type="term" value="F:adenylate cyclase binding"/>
    <property type="evidence" value="ECO:0007669"/>
    <property type="project" value="TreeGrafter"/>
</dbReference>
<dbReference type="GO" id="GO:0003779">
    <property type="term" value="F:actin binding"/>
    <property type="evidence" value="ECO:0007669"/>
    <property type="project" value="InterPro"/>
</dbReference>
<feature type="compositionally biased region" description="Basic and acidic residues" evidence="1">
    <location>
        <begin position="27"/>
        <end position="37"/>
    </location>
</feature>
<evidence type="ECO:0000259" key="2">
    <source>
        <dbReference type="Pfam" id="PF21938"/>
    </source>
</evidence>
<dbReference type="Proteomes" id="UP001165083">
    <property type="component" value="Unassembled WGS sequence"/>
</dbReference>
<dbReference type="EMBL" id="BSXW01002023">
    <property type="protein sequence ID" value="GMF40487.1"/>
    <property type="molecule type" value="Genomic_DNA"/>
</dbReference>
<keyword evidence="4" id="KW-1185">Reference proteome</keyword>
<evidence type="ECO:0000313" key="3">
    <source>
        <dbReference type="EMBL" id="GMF40487.1"/>
    </source>
</evidence>
<accession>A0A9W7CSC9</accession>
<dbReference type="InterPro" id="IPR001837">
    <property type="entry name" value="Adenylate_cyclase-assoc_CAP"/>
</dbReference>
<dbReference type="PANTHER" id="PTHR10652">
    <property type="entry name" value="ADENYLYL CYCLASE-ASSOCIATED PROTEIN"/>
    <property type="match status" value="1"/>
</dbReference>
<dbReference type="Pfam" id="PF21938">
    <property type="entry name" value="CAP_N"/>
    <property type="match status" value="1"/>
</dbReference>
<feature type="compositionally biased region" description="Low complexity" evidence="1">
    <location>
        <begin position="233"/>
        <end position="246"/>
    </location>
</feature>